<evidence type="ECO:0000313" key="4">
    <source>
        <dbReference type="Proteomes" id="UP000215405"/>
    </source>
</evidence>
<evidence type="ECO:0000256" key="2">
    <source>
        <dbReference type="SAM" id="Phobius"/>
    </source>
</evidence>
<dbReference type="RefSeq" id="WP_094077166.1">
    <property type="nucleotide sequence ID" value="NZ_NBYO01000002.1"/>
</dbReference>
<feature type="transmembrane region" description="Helical" evidence="2">
    <location>
        <begin position="318"/>
        <end position="336"/>
    </location>
</feature>
<feature type="transmembrane region" description="Helical" evidence="2">
    <location>
        <begin position="267"/>
        <end position="284"/>
    </location>
</feature>
<feature type="transmembrane region" description="Helical" evidence="2">
    <location>
        <begin position="49"/>
        <end position="74"/>
    </location>
</feature>
<feature type="transmembrane region" description="Helical" evidence="2">
    <location>
        <begin position="152"/>
        <end position="169"/>
    </location>
</feature>
<feature type="transmembrane region" description="Helical" evidence="2">
    <location>
        <begin position="119"/>
        <end position="146"/>
    </location>
</feature>
<keyword evidence="2" id="KW-1133">Transmembrane helix</keyword>
<dbReference type="AlphaFoldDB" id="A0A231UWL6"/>
<evidence type="ECO:0000313" key="3">
    <source>
        <dbReference type="EMBL" id="OXT00338.1"/>
    </source>
</evidence>
<name>A0A231UWL6_9HYPH</name>
<feature type="transmembrane region" description="Helical" evidence="2">
    <location>
        <begin position="80"/>
        <end position="98"/>
    </location>
</feature>
<evidence type="ECO:0000256" key="1">
    <source>
        <dbReference type="SAM" id="MobiDB-lite"/>
    </source>
</evidence>
<dbReference type="Proteomes" id="UP000215405">
    <property type="component" value="Unassembled WGS sequence"/>
</dbReference>
<sequence length="556" mass="61647">MYWDLYIYFDAVQRLRTGQIPAVDFFMPAGPLFYWIFDGALRVLPNAQPLLLISWSVLLITGPAMAVACTAAARRSLTESLLYLLPFLLFTALPFNTQEYYPFPGSDGFGIYNRHGAQLLYVLVVTVLALRNTFLMAVMIAILMLALFLTKITAFAAGGLVCFFALATLRIPFRHALIAAAIFLITLTILEFIYRLPSAYLVDVLTLIRMNEGSLLPRYMQGASMNIVPLLGGGVLALLTLGWAAGGEIPADGARWMQWHERVAARLDRLGLWIIVTLLASLIYETQNTGSQAMIAAIPPALLACQRIMQSERSMASVVRVAMAGLLVMPLAGVVIERAARTWVGALKNEAIAAPNLKTIGHVTARPFFVRQAEVHLKVALQHRDTFETFIEEGELPSPLRYSDFEFQIRLIWMMDALVRQLRQIEERHGIRFDTIMTLDFTNPIGWAMDRNAPKHIPIGADPNRTVPEPDARIIEAVQATDLAVLPTCAPRANSAHLLRIYGSHLKQHRRVRLTPCYDGFVHPRLAGSLASQPSSSAETQEAGPQSETGSLDLQQ</sequence>
<feature type="compositionally biased region" description="Polar residues" evidence="1">
    <location>
        <begin position="530"/>
        <end position="556"/>
    </location>
</feature>
<feature type="transmembrane region" description="Helical" evidence="2">
    <location>
        <begin position="176"/>
        <end position="194"/>
    </location>
</feature>
<gene>
    <name evidence="3" type="ORF">B7H23_09335</name>
</gene>
<comment type="caution">
    <text evidence="3">The sequence shown here is derived from an EMBL/GenBank/DDBJ whole genome shotgun (WGS) entry which is preliminary data.</text>
</comment>
<keyword evidence="4" id="KW-1185">Reference proteome</keyword>
<dbReference type="EMBL" id="NBYO01000002">
    <property type="protein sequence ID" value="OXT00338.1"/>
    <property type="molecule type" value="Genomic_DNA"/>
</dbReference>
<feature type="region of interest" description="Disordered" evidence="1">
    <location>
        <begin position="529"/>
        <end position="556"/>
    </location>
</feature>
<feature type="transmembrane region" description="Helical" evidence="2">
    <location>
        <begin position="227"/>
        <end position="246"/>
    </location>
</feature>
<proteinExistence type="predicted"/>
<organism evidence="3 4">
    <name type="scientific">Notoacmeibacter marinus</name>
    <dbReference type="NCBI Taxonomy" id="1876515"/>
    <lineage>
        <taxon>Bacteria</taxon>
        <taxon>Pseudomonadati</taxon>
        <taxon>Pseudomonadota</taxon>
        <taxon>Alphaproteobacteria</taxon>
        <taxon>Hyphomicrobiales</taxon>
        <taxon>Notoacmeibacteraceae</taxon>
        <taxon>Notoacmeibacter</taxon>
    </lineage>
</organism>
<accession>A0A231UWL6</accession>
<reference evidence="4" key="1">
    <citation type="journal article" date="2017" name="Int. J. Syst. Evol. Microbiol.">
        <title>Notoacmeibacter marinus gen. nov., sp. nov., isolated from the gut of a limpet and proposal of Notoacmeibacteraceae fam. nov. in the order Rhizobiales of the class Alphaproteobacteria.</title>
        <authorList>
            <person name="Huang Z."/>
            <person name="Guo F."/>
            <person name="Lai Q."/>
        </authorList>
    </citation>
    <scope>NUCLEOTIDE SEQUENCE [LARGE SCALE GENOMIC DNA]</scope>
    <source>
        <strain evidence="4">XMTR2A4</strain>
    </source>
</reference>
<keyword evidence="2" id="KW-0472">Membrane</keyword>
<feature type="transmembrane region" description="Helical" evidence="2">
    <location>
        <begin position="20"/>
        <end position="37"/>
    </location>
</feature>
<protein>
    <submittedName>
        <fullName evidence="3">Uncharacterized protein</fullName>
    </submittedName>
</protein>
<keyword evidence="2" id="KW-0812">Transmembrane</keyword>